<organism evidence="2 3">
    <name type="scientific">Galdieria partita</name>
    <dbReference type="NCBI Taxonomy" id="83374"/>
    <lineage>
        <taxon>Eukaryota</taxon>
        <taxon>Rhodophyta</taxon>
        <taxon>Bangiophyceae</taxon>
        <taxon>Galdieriales</taxon>
        <taxon>Galdieriaceae</taxon>
        <taxon>Galdieria</taxon>
    </lineage>
</organism>
<keyword evidence="3" id="KW-1185">Reference proteome</keyword>
<dbReference type="Gene3D" id="3.40.250.10">
    <property type="entry name" value="Rhodanese-like domain"/>
    <property type="match status" value="1"/>
</dbReference>
<proteinExistence type="predicted"/>
<evidence type="ECO:0000313" key="3">
    <source>
        <dbReference type="Proteomes" id="UP001061958"/>
    </source>
</evidence>
<evidence type="ECO:0000259" key="1">
    <source>
        <dbReference type="PROSITE" id="PS50206"/>
    </source>
</evidence>
<comment type="caution">
    <text evidence="2">The sequence shown here is derived from an EMBL/GenBank/DDBJ whole genome shotgun (WGS) entry which is preliminary data.</text>
</comment>
<sequence>MSSLPLFSIKPDKLVESLRQGELRSGKLVVVDVRDDDRSLGSIVGSYWLPSDEFIKDVRTSVNHLLEVHPKAKKFVFHCQLSKVRGPRCANMFREEVAMNHQSRAQDMEVYLLEGGFQAFSHKYCRDRELVNGT</sequence>
<name>A0A9C7PVW1_9RHOD</name>
<dbReference type="AlphaFoldDB" id="A0A9C7PVW1"/>
<dbReference type="GO" id="GO:0005737">
    <property type="term" value="C:cytoplasm"/>
    <property type="evidence" value="ECO:0007669"/>
    <property type="project" value="TreeGrafter"/>
</dbReference>
<feature type="domain" description="Rhodanese" evidence="1">
    <location>
        <begin position="24"/>
        <end position="126"/>
    </location>
</feature>
<dbReference type="Pfam" id="PF00581">
    <property type="entry name" value="Rhodanese"/>
    <property type="match status" value="1"/>
</dbReference>
<protein>
    <recommendedName>
        <fullName evidence="1">Rhodanese domain-containing protein</fullName>
    </recommendedName>
</protein>
<evidence type="ECO:0000313" key="2">
    <source>
        <dbReference type="EMBL" id="GJQ11310.1"/>
    </source>
</evidence>
<dbReference type="GO" id="GO:0005634">
    <property type="term" value="C:nucleus"/>
    <property type="evidence" value="ECO:0007669"/>
    <property type="project" value="TreeGrafter"/>
</dbReference>
<dbReference type="EMBL" id="BQMJ01000023">
    <property type="protein sequence ID" value="GJQ11310.1"/>
    <property type="molecule type" value="Genomic_DNA"/>
</dbReference>
<dbReference type="PANTHER" id="PTHR10828">
    <property type="entry name" value="M-PHASE INDUCER PHOSPHATASE DUAL SPECIFICITY PHOSPHATASE CDC25"/>
    <property type="match status" value="1"/>
</dbReference>
<gene>
    <name evidence="2" type="ORF">GpartN1_g3101.t1</name>
</gene>
<reference evidence="2" key="2">
    <citation type="submission" date="2022-01" db="EMBL/GenBank/DDBJ databases">
        <authorList>
            <person name="Hirooka S."/>
            <person name="Miyagishima S.Y."/>
        </authorList>
    </citation>
    <scope>NUCLEOTIDE SEQUENCE</scope>
    <source>
        <strain evidence="2">NBRC 102759</strain>
    </source>
</reference>
<dbReference type="InterPro" id="IPR036873">
    <property type="entry name" value="Rhodanese-like_dom_sf"/>
</dbReference>
<dbReference type="PROSITE" id="PS50206">
    <property type="entry name" value="RHODANESE_3"/>
    <property type="match status" value="1"/>
</dbReference>
<dbReference type="SUPFAM" id="SSF52821">
    <property type="entry name" value="Rhodanese/Cell cycle control phosphatase"/>
    <property type="match status" value="1"/>
</dbReference>
<dbReference type="Proteomes" id="UP001061958">
    <property type="component" value="Unassembled WGS sequence"/>
</dbReference>
<dbReference type="InterPro" id="IPR001763">
    <property type="entry name" value="Rhodanese-like_dom"/>
</dbReference>
<dbReference type="SMART" id="SM00450">
    <property type="entry name" value="RHOD"/>
    <property type="match status" value="1"/>
</dbReference>
<dbReference type="GO" id="GO:0004725">
    <property type="term" value="F:protein tyrosine phosphatase activity"/>
    <property type="evidence" value="ECO:0007669"/>
    <property type="project" value="TreeGrafter"/>
</dbReference>
<reference evidence="2" key="1">
    <citation type="journal article" date="2022" name="Proc. Natl. Acad. Sci. U.S.A.">
        <title>Life cycle and functional genomics of the unicellular red alga Galdieria for elucidating algal and plant evolution and industrial use.</title>
        <authorList>
            <person name="Hirooka S."/>
            <person name="Itabashi T."/>
            <person name="Ichinose T.M."/>
            <person name="Onuma R."/>
            <person name="Fujiwara T."/>
            <person name="Yamashita S."/>
            <person name="Jong L.W."/>
            <person name="Tomita R."/>
            <person name="Iwane A.H."/>
            <person name="Miyagishima S.Y."/>
        </authorList>
    </citation>
    <scope>NUCLEOTIDE SEQUENCE</scope>
    <source>
        <strain evidence="2">NBRC 102759</strain>
    </source>
</reference>
<dbReference type="OrthoDB" id="102559at2759"/>
<accession>A0A9C7PVW1</accession>
<dbReference type="PANTHER" id="PTHR10828:SF38">
    <property type="entry name" value="ARSENICAL-RESISTANCE PROTEIN 2-RELATED"/>
    <property type="match status" value="1"/>
</dbReference>